<dbReference type="InterPro" id="IPR006578">
    <property type="entry name" value="MADF-dom"/>
</dbReference>
<dbReference type="AlphaFoldDB" id="A0A673HWA8"/>
<dbReference type="PROSITE" id="PS51031">
    <property type="entry name" value="BESS"/>
    <property type="match status" value="1"/>
</dbReference>
<dbReference type="GO" id="GO:0005634">
    <property type="term" value="C:nucleus"/>
    <property type="evidence" value="ECO:0007669"/>
    <property type="project" value="UniProtKB-SubCell"/>
</dbReference>
<evidence type="ECO:0008006" key="7">
    <source>
        <dbReference type="Google" id="ProtNLM"/>
    </source>
</evidence>
<dbReference type="SMART" id="SM00595">
    <property type="entry name" value="MADF"/>
    <property type="match status" value="1"/>
</dbReference>
<keyword evidence="6" id="KW-1185">Reference proteome</keyword>
<keyword evidence="1" id="KW-0539">Nucleus</keyword>
<evidence type="ECO:0000313" key="5">
    <source>
        <dbReference type="Ensembl" id="ENSSRHP00000032175.1"/>
    </source>
</evidence>
<name>A0A673HWA8_9TELE</name>
<proteinExistence type="predicted"/>
<feature type="region of interest" description="Disordered" evidence="2">
    <location>
        <begin position="128"/>
        <end position="147"/>
    </location>
</feature>
<dbReference type="InterPro" id="IPR004210">
    <property type="entry name" value="BESS_motif"/>
</dbReference>
<feature type="domain" description="MADF" evidence="3">
    <location>
        <begin position="5"/>
        <end position="92"/>
    </location>
</feature>
<dbReference type="Ensembl" id="ENSSRHT00000033111.1">
    <property type="protein sequence ID" value="ENSSRHP00000032175.1"/>
    <property type="gene ID" value="ENSSRHG00000016605.1"/>
</dbReference>
<protein>
    <recommendedName>
        <fullName evidence="7">BESS domain-containing protein</fullName>
    </recommendedName>
</protein>
<accession>A0A673HWA8</accession>
<comment type="subcellular location">
    <subcellularLocation>
        <location evidence="1">Nucleus</location>
    </subcellularLocation>
</comment>
<dbReference type="Proteomes" id="UP000472270">
    <property type="component" value="Unassembled WGS sequence"/>
</dbReference>
<dbReference type="PANTHER" id="PTHR12243">
    <property type="entry name" value="MADF DOMAIN TRANSCRIPTION FACTOR"/>
    <property type="match status" value="1"/>
</dbReference>
<dbReference type="Pfam" id="PF02944">
    <property type="entry name" value="BESS"/>
    <property type="match status" value="1"/>
</dbReference>
<sequence length="199" mass="23253">ENGGEDCFKCDDFPELYDPSKISYRDIKKKSRAWEPRVGLPVEEVRKKLKNLRDKYIKERRAMKEKKSGSEADSQKVWKYFNIMSFLEPHVRERPTSSNMMVNEEEQEVILTLEPVTVQIEQEVSDISTTGEDSLAENENENSSQKVDEISKQLKDCGDEDELFLMSLVPAFKRLSEIQKSTARIEIMRVLHDIQFKEK</sequence>
<organism evidence="5 6">
    <name type="scientific">Sinocyclocheilus rhinocerous</name>
    <dbReference type="NCBI Taxonomy" id="307959"/>
    <lineage>
        <taxon>Eukaryota</taxon>
        <taxon>Metazoa</taxon>
        <taxon>Chordata</taxon>
        <taxon>Craniata</taxon>
        <taxon>Vertebrata</taxon>
        <taxon>Euteleostomi</taxon>
        <taxon>Actinopterygii</taxon>
        <taxon>Neopterygii</taxon>
        <taxon>Teleostei</taxon>
        <taxon>Ostariophysi</taxon>
        <taxon>Cypriniformes</taxon>
        <taxon>Cyprinidae</taxon>
        <taxon>Cyprininae</taxon>
        <taxon>Sinocyclocheilus</taxon>
    </lineage>
</organism>
<evidence type="ECO:0000313" key="6">
    <source>
        <dbReference type="Proteomes" id="UP000472270"/>
    </source>
</evidence>
<dbReference type="PROSITE" id="PS51029">
    <property type="entry name" value="MADF"/>
    <property type="match status" value="1"/>
</dbReference>
<evidence type="ECO:0000256" key="2">
    <source>
        <dbReference type="SAM" id="MobiDB-lite"/>
    </source>
</evidence>
<dbReference type="GO" id="GO:0006357">
    <property type="term" value="P:regulation of transcription by RNA polymerase II"/>
    <property type="evidence" value="ECO:0007669"/>
    <property type="project" value="TreeGrafter"/>
</dbReference>
<dbReference type="Pfam" id="PF10545">
    <property type="entry name" value="MADF_DNA_bdg"/>
    <property type="match status" value="1"/>
</dbReference>
<evidence type="ECO:0000256" key="1">
    <source>
        <dbReference type="PROSITE-ProRule" id="PRU00371"/>
    </source>
</evidence>
<evidence type="ECO:0000259" key="3">
    <source>
        <dbReference type="PROSITE" id="PS51029"/>
    </source>
</evidence>
<feature type="domain" description="BESS" evidence="4">
    <location>
        <begin position="158"/>
        <end position="197"/>
    </location>
</feature>
<dbReference type="GO" id="GO:0005667">
    <property type="term" value="C:transcription regulator complex"/>
    <property type="evidence" value="ECO:0007669"/>
    <property type="project" value="TreeGrafter"/>
</dbReference>
<dbReference type="InterPro" id="IPR039353">
    <property type="entry name" value="TF_Adf1"/>
</dbReference>
<reference evidence="5" key="2">
    <citation type="submission" date="2025-09" db="UniProtKB">
        <authorList>
            <consortium name="Ensembl"/>
        </authorList>
    </citation>
    <scope>IDENTIFICATION</scope>
</reference>
<evidence type="ECO:0000259" key="4">
    <source>
        <dbReference type="PROSITE" id="PS51031"/>
    </source>
</evidence>
<reference evidence="5" key="1">
    <citation type="submission" date="2025-08" db="UniProtKB">
        <authorList>
            <consortium name="Ensembl"/>
        </authorList>
    </citation>
    <scope>IDENTIFICATION</scope>
</reference>
<dbReference type="GO" id="GO:0003677">
    <property type="term" value="F:DNA binding"/>
    <property type="evidence" value="ECO:0007669"/>
    <property type="project" value="InterPro"/>
</dbReference>
<dbReference type="PANTHER" id="PTHR12243:SF67">
    <property type="entry name" value="COREPRESSOR OF PANGOLIN, ISOFORM A-RELATED"/>
    <property type="match status" value="1"/>
</dbReference>